<dbReference type="GO" id="GO:0003676">
    <property type="term" value="F:nucleic acid binding"/>
    <property type="evidence" value="ECO:0007669"/>
    <property type="project" value="InterPro"/>
</dbReference>
<dbReference type="PANTHER" id="PTHR31286">
    <property type="entry name" value="GLYCINE-RICH CELL WALL STRUCTURAL PROTEIN 1.8-LIKE"/>
    <property type="match status" value="1"/>
</dbReference>
<keyword evidence="1" id="KW-0479">Metal-binding</keyword>
<evidence type="ECO:0000256" key="2">
    <source>
        <dbReference type="SAM" id="MobiDB-lite"/>
    </source>
</evidence>
<evidence type="ECO:0000313" key="5">
    <source>
        <dbReference type="Proteomes" id="UP001153555"/>
    </source>
</evidence>
<feature type="domain" description="CCHC-type" evidence="3">
    <location>
        <begin position="218"/>
        <end position="233"/>
    </location>
</feature>
<proteinExistence type="predicted"/>
<protein>
    <recommendedName>
        <fullName evidence="3">CCHC-type domain-containing protein</fullName>
    </recommendedName>
</protein>
<organism evidence="4 5">
    <name type="scientific">Striga hermonthica</name>
    <name type="common">Purple witchweed</name>
    <name type="synonym">Buchnera hermonthica</name>
    <dbReference type="NCBI Taxonomy" id="68872"/>
    <lineage>
        <taxon>Eukaryota</taxon>
        <taxon>Viridiplantae</taxon>
        <taxon>Streptophyta</taxon>
        <taxon>Embryophyta</taxon>
        <taxon>Tracheophyta</taxon>
        <taxon>Spermatophyta</taxon>
        <taxon>Magnoliopsida</taxon>
        <taxon>eudicotyledons</taxon>
        <taxon>Gunneridae</taxon>
        <taxon>Pentapetalae</taxon>
        <taxon>asterids</taxon>
        <taxon>lamiids</taxon>
        <taxon>Lamiales</taxon>
        <taxon>Orobanchaceae</taxon>
        <taxon>Buchnereae</taxon>
        <taxon>Striga</taxon>
    </lineage>
</organism>
<evidence type="ECO:0000256" key="1">
    <source>
        <dbReference type="PROSITE-ProRule" id="PRU00047"/>
    </source>
</evidence>
<dbReference type="GO" id="GO:0008270">
    <property type="term" value="F:zinc ion binding"/>
    <property type="evidence" value="ECO:0007669"/>
    <property type="project" value="UniProtKB-KW"/>
</dbReference>
<feature type="non-terminal residue" evidence="4">
    <location>
        <position position="1"/>
    </location>
</feature>
<comment type="caution">
    <text evidence="4">The sequence shown here is derived from an EMBL/GenBank/DDBJ whole genome shotgun (WGS) entry which is preliminary data.</text>
</comment>
<dbReference type="EMBL" id="CACSLK010032525">
    <property type="protein sequence ID" value="CAA0840467.1"/>
    <property type="molecule type" value="Genomic_DNA"/>
</dbReference>
<gene>
    <name evidence="4" type="ORF">SHERM_00547</name>
</gene>
<name>A0A9N7P104_STRHE</name>
<dbReference type="InterPro" id="IPR040256">
    <property type="entry name" value="At4g02000-like"/>
</dbReference>
<keyword evidence="1" id="KW-0863">Zinc-finger</keyword>
<dbReference type="InterPro" id="IPR001878">
    <property type="entry name" value="Znf_CCHC"/>
</dbReference>
<dbReference type="PROSITE" id="PS50158">
    <property type="entry name" value="ZF_CCHC"/>
    <property type="match status" value="1"/>
</dbReference>
<feature type="compositionally biased region" description="Polar residues" evidence="2">
    <location>
        <begin position="273"/>
        <end position="320"/>
    </location>
</feature>
<reference evidence="4" key="1">
    <citation type="submission" date="2019-12" db="EMBL/GenBank/DDBJ databases">
        <authorList>
            <person name="Scholes J."/>
        </authorList>
    </citation>
    <scope>NUCLEOTIDE SEQUENCE</scope>
</reference>
<dbReference type="PANTHER" id="PTHR31286:SF178">
    <property type="entry name" value="DUF4283 DOMAIN-CONTAINING PROTEIN"/>
    <property type="match status" value="1"/>
</dbReference>
<evidence type="ECO:0000259" key="3">
    <source>
        <dbReference type="PROSITE" id="PS50158"/>
    </source>
</evidence>
<feature type="compositionally biased region" description="Polar residues" evidence="2">
    <location>
        <begin position="378"/>
        <end position="392"/>
    </location>
</feature>
<dbReference type="OrthoDB" id="2610923at2759"/>
<feature type="region of interest" description="Disordered" evidence="2">
    <location>
        <begin position="273"/>
        <end position="404"/>
    </location>
</feature>
<accession>A0A9N7P104</accession>
<sequence>SCLQRKLNSGDQNMSQQVLSFSEQTDGITSITNFSYDHAKVRELASHMVLVHEYPFSMMDHHVFNKFMKAATPFYKKITRQQVKEDCYTTYELEKRKLKHLLKGARISWVFENQYLVLREWQKDISENHGIFQELDIWVQAWNIPLHWFSMKVGRKVGGAFKHIKDVQIPHGGPLSGKCLRLKVTLDLNSPIPRCTHLKQGDRKVLVAFKYEKLLSLCYYCGMLGHLDKNCDQRATDIRQGSMMEGQFGEWLKAQEFNSANYNYYMISNPITHPTSNNSSQDTSTHTNNQTDNHPPSPTSNISKQNPIPMATNNLLTTPISPQPHKAQHICSIPASQKKEIHPQTSKNADITDSAKPVYPITDTNSQPITPLADTMDTDTSLINSTSNNTPANHLIDSPTHLSQ</sequence>
<dbReference type="InterPro" id="IPR025836">
    <property type="entry name" value="Zn_knuckle_CX2CX4HX4C"/>
</dbReference>
<dbReference type="AlphaFoldDB" id="A0A9N7P104"/>
<keyword evidence="5" id="KW-1185">Reference proteome</keyword>
<keyword evidence="1" id="KW-0862">Zinc</keyword>
<evidence type="ECO:0000313" key="4">
    <source>
        <dbReference type="EMBL" id="CAA0840467.1"/>
    </source>
</evidence>
<feature type="non-terminal residue" evidence="4">
    <location>
        <position position="404"/>
    </location>
</feature>
<dbReference type="Pfam" id="PF14392">
    <property type="entry name" value="zf-CCHC_4"/>
    <property type="match status" value="1"/>
</dbReference>
<dbReference type="Proteomes" id="UP001153555">
    <property type="component" value="Unassembled WGS sequence"/>
</dbReference>